<dbReference type="PANTHER" id="PTHR24178">
    <property type="entry name" value="MOLTING PROTEIN MLT-4"/>
    <property type="match status" value="1"/>
</dbReference>
<dbReference type="Pfam" id="PF00023">
    <property type="entry name" value="Ank"/>
    <property type="match status" value="1"/>
</dbReference>
<dbReference type="SMART" id="SM00248">
    <property type="entry name" value="ANK"/>
    <property type="match status" value="4"/>
</dbReference>
<keyword evidence="5" id="KW-1185">Reference proteome</keyword>
<evidence type="ECO:0000313" key="4">
    <source>
        <dbReference type="EMBL" id="CAJ2509841.1"/>
    </source>
</evidence>
<dbReference type="PROSITE" id="PS50297">
    <property type="entry name" value="ANK_REP_REGION"/>
    <property type="match status" value="1"/>
</dbReference>
<dbReference type="AlphaFoldDB" id="A0AAI8YJR9"/>
<dbReference type="InterPro" id="IPR036770">
    <property type="entry name" value="Ankyrin_rpt-contain_sf"/>
</dbReference>
<gene>
    <name evidence="4" type="ORF">KHLLAP_LOCUS10309</name>
</gene>
<accession>A0AAI8YJR9</accession>
<dbReference type="Proteomes" id="UP001295740">
    <property type="component" value="Unassembled WGS sequence"/>
</dbReference>
<evidence type="ECO:0000313" key="5">
    <source>
        <dbReference type="Proteomes" id="UP001295740"/>
    </source>
</evidence>
<proteinExistence type="predicted"/>
<feature type="repeat" description="ANK" evidence="3">
    <location>
        <begin position="263"/>
        <end position="295"/>
    </location>
</feature>
<evidence type="ECO:0000256" key="2">
    <source>
        <dbReference type="ARBA" id="ARBA00023043"/>
    </source>
</evidence>
<dbReference type="InterPro" id="IPR002110">
    <property type="entry name" value="Ankyrin_rpt"/>
</dbReference>
<keyword evidence="2 3" id="KW-0040">ANK repeat</keyword>
<comment type="caution">
    <text evidence="4">The sequence shown here is derived from an EMBL/GenBank/DDBJ whole genome shotgun (WGS) entry which is preliminary data.</text>
</comment>
<dbReference type="EMBL" id="CAUWAG010000013">
    <property type="protein sequence ID" value="CAJ2509841.1"/>
    <property type="molecule type" value="Genomic_DNA"/>
</dbReference>
<dbReference type="Gene3D" id="1.25.40.20">
    <property type="entry name" value="Ankyrin repeat-containing domain"/>
    <property type="match status" value="3"/>
</dbReference>
<name>A0AAI8YJR9_9PEZI</name>
<keyword evidence="1" id="KW-0677">Repeat</keyword>
<dbReference type="PROSITE" id="PS50088">
    <property type="entry name" value="ANK_REPEAT"/>
    <property type="match status" value="1"/>
</dbReference>
<dbReference type="SUPFAM" id="SSF48403">
    <property type="entry name" value="Ankyrin repeat"/>
    <property type="match status" value="1"/>
</dbReference>
<protein>
    <submittedName>
        <fullName evidence="4">Uu.00g057410.m01.CDS01</fullName>
    </submittedName>
</protein>
<evidence type="ECO:0000256" key="1">
    <source>
        <dbReference type="ARBA" id="ARBA00022737"/>
    </source>
</evidence>
<sequence length="338" mass="37440">MGDVQPQEARLIRDCVKEDRPNVLEFMIENLAARWEVKNGKVLIQLANSKGQTFIHLAAKANATDIIDYCLKEAHFESAKIGNDTDDEDTENTTNGNVKVKDDARIAFVNGQDDHGLTSLMIAAGEGNIDSYDLFEGQDRERRDHDDVVEILITNGIDAKIVNSNGQTGMDAALMNSADDTIPAIHYCLDQKRFLESERDLRKAFISQKDNHNPTALHTVAKRGLIDTYGALLEAEADQTAKDDKGQNLLHFAAASGNKDSDNHQTALHVAAANNHTGIVIFPLEKGIDPHIEDEDEETAMPLAYTTDAVDVVDLFVERELWEADYSEDSDEDTDETE</sequence>
<reference evidence="4" key="1">
    <citation type="submission" date="2023-10" db="EMBL/GenBank/DDBJ databases">
        <authorList>
            <person name="Hackl T."/>
        </authorList>
    </citation>
    <scope>NUCLEOTIDE SEQUENCE</scope>
</reference>
<evidence type="ECO:0000256" key="3">
    <source>
        <dbReference type="PROSITE-ProRule" id="PRU00023"/>
    </source>
</evidence>
<organism evidence="4 5">
    <name type="scientific">Anthostomella pinea</name>
    <dbReference type="NCBI Taxonomy" id="933095"/>
    <lineage>
        <taxon>Eukaryota</taxon>
        <taxon>Fungi</taxon>
        <taxon>Dikarya</taxon>
        <taxon>Ascomycota</taxon>
        <taxon>Pezizomycotina</taxon>
        <taxon>Sordariomycetes</taxon>
        <taxon>Xylariomycetidae</taxon>
        <taxon>Xylariales</taxon>
        <taxon>Xylariaceae</taxon>
        <taxon>Anthostomella</taxon>
    </lineage>
</organism>